<dbReference type="InterPro" id="IPR001163">
    <property type="entry name" value="Sm_dom_euk/arc"/>
</dbReference>
<dbReference type="SMART" id="SM00651">
    <property type="entry name" value="Sm"/>
    <property type="match status" value="1"/>
</dbReference>
<dbReference type="OrthoDB" id="368909at2759"/>
<organism evidence="2 3">
    <name type="scientific">Pisolithus tinctorius Marx 270</name>
    <dbReference type="NCBI Taxonomy" id="870435"/>
    <lineage>
        <taxon>Eukaryota</taxon>
        <taxon>Fungi</taxon>
        <taxon>Dikarya</taxon>
        <taxon>Basidiomycota</taxon>
        <taxon>Agaricomycotina</taxon>
        <taxon>Agaricomycetes</taxon>
        <taxon>Agaricomycetidae</taxon>
        <taxon>Boletales</taxon>
        <taxon>Sclerodermatineae</taxon>
        <taxon>Pisolithaceae</taxon>
        <taxon>Pisolithus</taxon>
    </lineage>
</organism>
<sequence length="102" mass="11171">MSTSTNSSALSSPAITAVRALLNQTLRVVTNDNRVFLGTFVGTDQLLNLLLVNSEEFLLGPRLSAGGRYVGQIVIPWRMVRQVGALKECRRNECNGDGNLYM</sequence>
<dbReference type="Proteomes" id="UP000054217">
    <property type="component" value="Unassembled WGS sequence"/>
</dbReference>
<feature type="domain" description="Sm" evidence="1">
    <location>
        <begin position="16"/>
        <end position="85"/>
    </location>
</feature>
<dbReference type="SUPFAM" id="SSF50182">
    <property type="entry name" value="Sm-like ribonucleoproteins"/>
    <property type="match status" value="1"/>
</dbReference>
<dbReference type="Pfam" id="PF01423">
    <property type="entry name" value="LSM"/>
    <property type="match status" value="1"/>
</dbReference>
<dbReference type="InterPro" id="IPR010920">
    <property type="entry name" value="LSM_dom_sf"/>
</dbReference>
<dbReference type="EMBL" id="KN831960">
    <property type="protein sequence ID" value="KIO07364.1"/>
    <property type="molecule type" value="Genomic_DNA"/>
</dbReference>
<name>A0A0C3PHA4_PISTI</name>
<evidence type="ECO:0000313" key="2">
    <source>
        <dbReference type="EMBL" id="KIO07364.1"/>
    </source>
</evidence>
<protein>
    <recommendedName>
        <fullName evidence="1">Sm domain-containing protein</fullName>
    </recommendedName>
</protein>
<proteinExistence type="predicted"/>
<dbReference type="CDD" id="cd06168">
    <property type="entry name" value="LSMD1"/>
    <property type="match status" value="1"/>
</dbReference>
<dbReference type="InterPro" id="IPR034110">
    <property type="entry name" value="LSMD1_Sm"/>
</dbReference>
<evidence type="ECO:0000313" key="3">
    <source>
        <dbReference type="Proteomes" id="UP000054217"/>
    </source>
</evidence>
<reference evidence="2 3" key="1">
    <citation type="submission" date="2014-04" db="EMBL/GenBank/DDBJ databases">
        <authorList>
            <consortium name="DOE Joint Genome Institute"/>
            <person name="Kuo A."/>
            <person name="Kohler A."/>
            <person name="Costa M.D."/>
            <person name="Nagy L.G."/>
            <person name="Floudas D."/>
            <person name="Copeland A."/>
            <person name="Barry K.W."/>
            <person name="Cichocki N."/>
            <person name="Veneault-Fourrey C."/>
            <person name="LaButti K."/>
            <person name="Lindquist E.A."/>
            <person name="Lipzen A."/>
            <person name="Lundell T."/>
            <person name="Morin E."/>
            <person name="Murat C."/>
            <person name="Sun H."/>
            <person name="Tunlid A."/>
            <person name="Henrissat B."/>
            <person name="Grigoriev I.V."/>
            <person name="Hibbett D.S."/>
            <person name="Martin F."/>
            <person name="Nordberg H.P."/>
            <person name="Cantor M.N."/>
            <person name="Hua S.X."/>
        </authorList>
    </citation>
    <scope>NUCLEOTIDE SEQUENCE [LARGE SCALE GENOMIC DNA]</scope>
    <source>
        <strain evidence="2 3">Marx 270</strain>
    </source>
</reference>
<dbReference type="HOGENOM" id="CLU_076902_4_5_1"/>
<dbReference type="InParanoid" id="A0A0C3PHA4"/>
<dbReference type="GO" id="GO:0031417">
    <property type="term" value="C:NatC complex"/>
    <property type="evidence" value="ECO:0007669"/>
    <property type="project" value="InterPro"/>
</dbReference>
<gene>
    <name evidence="2" type="ORF">M404DRAFT_998121</name>
</gene>
<dbReference type="Gene3D" id="2.30.30.100">
    <property type="match status" value="1"/>
</dbReference>
<reference evidence="3" key="2">
    <citation type="submission" date="2015-01" db="EMBL/GenBank/DDBJ databases">
        <title>Evolutionary Origins and Diversification of the Mycorrhizal Mutualists.</title>
        <authorList>
            <consortium name="DOE Joint Genome Institute"/>
            <consortium name="Mycorrhizal Genomics Consortium"/>
            <person name="Kohler A."/>
            <person name="Kuo A."/>
            <person name="Nagy L.G."/>
            <person name="Floudas D."/>
            <person name="Copeland A."/>
            <person name="Barry K.W."/>
            <person name="Cichocki N."/>
            <person name="Veneault-Fourrey C."/>
            <person name="LaButti K."/>
            <person name="Lindquist E.A."/>
            <person name="Lipzen A."/>
            <person name="Lundell T."/>
            <person name="Morin E."/>
            <person name="Murat C."/>
            <person name="Riley R."/>
            <person name="Ohm R."/>
            <person name="Sun H."/>
            <person name="Tunlid A."/>
            <person name="Henrissat B."/>
            <person name="Grigoriev I.V."/>
            <person name="Hibbett D.S."/>
            <person name="Martin F."/>
        </authorList>
    </citation>
    <scope>NUCLEOTIDE SEQUENCE [LARGE SCALE GENOMIC DNA]</scope>
    <source>
        <strain evidence="3">Marx 270</strain>
    </source>
</reference>
<evidence type="ECO:0000259" key="1">
    <source>
        <dbReference type="SMART" id="SM00651"/>
    </source>
</evidence>
<dbReference type="STRING" id="870435.A0A0C3PHA4"/>
<accession>A0A0C3PHA4</accession>
<keyword evidence="3" id="KW-1185">Reference proteome</keyword>
<dbReference type="AlphaFoldDB" id="A0A0C3PHA4"/>